<dbReference type="GO" id="GO:0003677">
    <property type="term" value="F:DNA binding"/>
    <property type="evidence" value="ECO:0007669"/>
    <property type="project" value="InterPro"/>
</dbReference>
<reference evidence="3 4" key="1">
    <citation type="journal article" date="2014" name="Antonie Van Leeuwenhoek">
        <title>Hyphomonas beringensis sp. nov. and Hyphomonas chukchiensis sp. nov., isolated from surface seawater of the Bering Sea and Chukchi Sea.</title>
        <authorList>
            <person name="Li C."/>
            <person name="Lai Q."/>
            <person name="Li G."/>
            <person name="Dong C."/>
            <person name="Wang J."/>
            <person name="Liao Y."/>
            <person name="Shao Z."/>
        </authorList>
    </citation>
    <scope>NUCLEOTIDE SEQUENCE [LARGE SCALE GENOMIC DNA]</scope>
    <source>
        <strain evidence="3 4">PS728</strain>
    </source>
</reference>
<dbReference type="GO" id="GO:0006310">
    <property type="term" value="P:DNA recombination"/>
    <property type="evidence" value="ECO:0007669"/>
    <property type="project" value="UniProtKB-KW"/>
</dbReference>
<dbReference type="PATRIC" id="fig|1280954.3.peg.967"/>
<dbReference type="GO" id="GO:0015074">
    <property type="term" value="P:DNA integration"/>
    <property type="evidence" value="ECO:0007669"/>
    <property type="project" value="InterPro"/>
</dbReference>
<evidence type="ECO:0000256" key="2">
    <source>
        <dbReference type="SAM" id="MobiDB-lite"/>
    </source>
</evidence>
<protein>
    <submittedName>
        <fullName evidence="3">Integrase family protein</fullName>
    </submittedName>
</protein>
<dbReference type="Gene3D" id="1.10.443.10">
    <property type="entry name" value="Intergrase catalytic core"/>
    <property type="match status" value="1"/>
</dbReference>
<accession>A0A062VLW8</accession>
<dbReference type="AlphaFoldDB" id="A0A062VLW8"/>
<proteinExistence type="predicted"/>
<dbReference type="EMBL" id="ARYM01000004">
    <property type="protein sequence ID" value="KCZ99665.1"/>
    <property type="molecule type" value="Genomic_DNA"/>
</dbReference>
<comment type="caution">
    <text evidence="3">The sequence shown here is derived from an EMBL/GenBank/DDBJ whole genome shotgun (WGS) entry which is preliminary data.</text>
</comment>
<dbReference type="InterPro" id="IPR013762">
    <property type="entry name" value="Integrase-like_cat_sf"/>
</dbReference>
<name>A0A062VLW8_9PROT</name>
<dbReference type="OrthoDB" id="7615137at2"/>
<feature type="compositionally biased region" description="Basic and acidic residues" evidence="2">
    <location>
        <begin position="7"/>
        <end position="20"/>
    </location>
</feature>
<organism evidence="3 4">
    <name type="scientific">Hyphomonas polymorpha PS728</name>
    <dbReference type="NCBI Taxonomy" id="1280954"/>
    <lineage>
        <taxon>Bacteria</taxon>
        <taxon>Pseudomonadati</taxon>
        <taxon>Pseudomonadota</taxon>
        <taxon>Alphaproteobacteria</taxon>
        <taxon>Hyphomonadales</taxon>
        <taxon>Hyphomonadaceae</taxon>
        <taxon>Hyphomonas</taxon>
    </lineage>
</organism>
<dbReference type="SUPFAM" id="SSF56349">
    <property type="entry name" value="DNA breaking-rejoining enzymes"/>
    <property type="match status" value="1"/>
</dbReference>
<keyword evidence="4" id="KW-1185">Reference proteome</keyword>
<evidence type="ECO:0000313" key="4">
    <source>
        <dbReference type="Proteomes" id="UP000027100"/>
    </source>
</evidence>
<dbReference type="Proteomes" id="UP000027100">
    <property type="component" value="Unassembled WGS sequence"/>
</dbReference>
<dbReference type="InterPro" id="IPR011010">
    <property type="entry name" value="DNA_brk_join_enz"/>
</dbReference>
<feature type="region of interest" description="Disordered" evidence="2">
    <location>
        <begin position="1"/>
        <end position="33"/>
    </location>
</feature>
<evidence type="ECO:0000256" key="1">
    <source>
        <dbReference type="ARBA" id="ARBA00023172"/>
    </source>
</evidence>
<keyword evidence="1" id="KW-0233">DNA recombination</keyword>
<gene>
    <name evidence="3" type="ORF">HPO_04740</name>
</gene>
<sequence>MRRIREKHNIDNETAQDLRHTGANTMASERSGGRGEVIARILNHTPLGSPVTQIYNRYDYAAEKRAALELWAETLLKISTAKRGA</sequence>
<evidence type="ECO:0000313" key="3">
    <source>
        <dbReference type="EMBL" id="KCZ99665.1"/>
    </source>
</evidence>